<reference evidence="1 2" key="1">
    <citation type="journal article" date="2019" name="ACS Chem. Biol.">
        <title>Identification and Mobilization of a Cryptic Antibiotic Biosynthesis Gene Locus from a Human-Pathogenic Nocardia Isolate.</title>
        <authorList>
            <person name="Herisse M."/>
            <person name="Ishida K."/>
            <person name="Porter J.L."/>
            <person name="Howden B."/>
            <person name="Hertweck C."/>
            <person name="Stinear T.P."/>
            <person name="Pidot S.J."/>
        </authorList>
    </citation>
    <scope>NUCLEOTIDE SEQUENCE [LARGE SCALE GENOMIC DNA]</scope>
    <source>
        <strain evidence="1 2">AUSMDU00012717</strain>
    </source>
</reference>
<dbReference type="InterPro" id="IPR012349">
    <property type="entry name" value="Split_barrel_FMN-bd"/>
</dbReference>
<protein>
    <submittedName>
        <fullName evidence="1">Pyridoxamine 5'-phosphate oxidase family protein</fullName>
    </submittedName>
</protein>
<sequence length="173" mass="19245">MSSIGATVEVMTTWTQFTVEAPHIAAIFERRHKAAGNLCLLGTVRADGSPRISPIEPRVFEGMLVIGGMPNTTKFADLARDPRFCLHTATVDTHVGDGDAKLFGAVTNRPDRELHVRFAENLYQETGFDIRGREFDHFYVADLTGASTVEVIDDHLDITIWKPGRGERVVRKH</sequence>
<dbReference type="Gene3D" id="2.30.110.10">
    <property type="entry name" value="Electron Transport, Fmn-binding Protein, Chain A"/>
    <property type="match status" value="1"/>
</dbReference>
<evidence type="ECO:0000313" key="1">
    <source>
        <dbReference type="EMBL" id="QIS11188.1"/>
    </source>
</evidence>
<dbReference type="EMBL" id="CP046172">
    <property type="protein sequence ID" value="QIS11188.1"/>
    <property type="molecule type" value="Genomic_DNA"/>
</dbReference>
<evidence type="ECO:0000313" key="2">
    <source>
        <dbReference type="Proteomes" id="UP000503540"/>
    </source>
</evidence>
<dbReference type="AlphaFoldDB" id="A0A6G9YDE1"/>
<proteinExistence type="predicted"/>
<dbReference type="SUPFAM" id="SSF50475">
    <property type="entry name" value="FMN-binding split barrel"/>
    <property type="match status" value="1"/>
</dbReference>
<dbReference type="Proteomes" id="UP000503540">
    <property type="component" value="Chromosome"/>
</dbReference>
<dbReference type="KEGG" id="nah:F5544_16545"/>
<name>A0A6G9YDE1_9NOCA</name>
<keyword evidence="2" id="KW-1185">Reference proteome</keyword>
<gene>
    <name evidence="1" type="ORF">F5544_16545</name>
</gene>
<organism evidence="1 2">
    <name type="scientific">Nocardia arthritidis</name>
    <dbReference type="NCBI Taxonomy" id="228602"/>
    <lineage>
        <taxon>Bacteria</taxon>
        <taxon>Bacillati</taxon>
        <taxon>Actinomycetota</taxon>
        <taxon>Actinomycetes</taxon>
        <taxon>Mycobacteriales</taxon>
        <taxon>Nocardiaceae</taxon>
        <taxon>Nocardia</taxon>
    </lineage>
</organism>
<accession>A0A6G9YDE1</accession>